<dbReference type="PROSITE" id="PS51918">
    <property type="entry name" value="RADICAL_SAM"/>
    <property type="match status" value="1"/>
</dbReference>
<protein>
    <submittedName>
        <fullName evidence="7">PqqA peptide cyclase</fullName>
    </submittedName>
</protein>
<keyword evidence="5" id="KW-0411">Iron-sulfur</keyword>
<comment type="caution">
    <text evidence="7">The sequence shown here is derived from an EMBL/GenBank/DDBJ whole genome shotgun (WGS) entry which is preliminary data.</text>
</comment>
<proteinExistence type="predicted"/>
<dbReference type="Proteomes" id="UP001416858">
    <property type="component" value="Unassembled WGS sequence"/>
</dbReference>
<accession>A0ABP9VRL9</accession>
<dbReference type="PANTHER" id="PTHR11228:SF7">
    <property type="entry name" value="PQQA PEPTIDE CYCLASE"/>
    <property type="match status" value="1"/>
</dbReference>
<dbReference type="PANTHER" id="PTHR11228">
    <property type="entry name" value="RADICAL SAM DOMAIN PROTEIN"/>
    <property type="match status" value="1"/>
</dbReference>
<dbReference type="EMBL" id="BAABRO010000005">
    <property type="protein sequence ID" value="GAA5507265.1"/>
    <property type="molecule type" value="Genomic_DNA"/>
</dbReference>
<organism evidence="7 8">
    <name type="scientific">Novipirellula caenicola</name>
    <dbReference type="NCBI Taxonomy" id="1536901"/>
    <lineage>
        <taxon>Bacteria</taxon>
        <taxon>Pseudomonadati</taxon>
        <taxon>Planctomycetota</taxon>
        <taxon>Planctomycetia</taxon>
        <taxon>Pirellulales</taxon>
        <taxon>Pirellulaceae</taxon>
        <taxon>Novipirellula</taxon>
    </lineage>
</organism>
<dbReference type="Pfam" id="PF04055">
    <property type="entry name" value="Radical_SAM"/>
    <property type="match status" value="1"/>
</dbReference>
<dbReference type="InterPro" id="IPR007197">
    <property type="entry name" value="rSAM"/>
</dbReference>
<dbReference type="SFLD" id="SFLDS00029">
    <property type="entry name" value="Radical_SAM"/>
    <property type="match status" value="1"/>
</dbReference>
<evidence type="ECO:0000256" key="3">
    <source>
        <dbReference type="ARBA" id="ARBA00022723"/>
    </source>
</evidence>
<sequence>MPRIVIELTNRCNLSCQHCFSGRHGGNTDLPLAILDHVLAEAGLLGFDFIAFTGGDPTVYRHFADALARTSQAGFQFGMVTNGQNFKMVYPVLLEHRDHLNVVTFSVDGATESSHDKLRGKNSFRRVMQAASICMFKDIPFSINMVVTRNNQHEVAELAELAAHLGSRGVRFGHLMHSPITTADGQDLSSEERKRVEAEIADLQRNSAIAIAMGPGYFTDSLFPCAPLQMQEVNVDCHGNLTKCCHLSGHGSPKTQRDVIGNLAEITFGEAYRRLVAENDVFRETKMRHHASGQFDETDYFPCWYCSRYYSKLDWLRSTEPNVWQLALR</sequence>
<dbReference type="Gene3D" id="3.20.20.70">
    <property type="entry name" value="Aldolase class I"/>
    <property type="match status" value="1"/>
</dbReference>
<evidence type="ECO:0000256" key="5">
    <source>
        <dbReference type="ARBA" id="ARBA00023014"/>
    </source>
</evidence>
<name>A0ABP9VRL9_9BACT</name>
<gene>
    <name evidence="7" type="primary">pqqE_1</name>
    <name evidence="7" type="ORF">Rcae01_02720</name>
</gene>
<keyword evidence="8" id="KW-1185">Reference proteome</keyword>
<dbReference type="InterPro" id="IPR058240">
    <property type="entry name" value="rSAM_sf"/>
</dbReference>
<evidence type="ECO:0000259" key="6">
    <source>
        <dbReference type="PROSITE" id="PS51918"/>
    </source>
</evidence>
<keyword evidence="2" id="KW-0949">S-adenosyl-L-methionine</keyword>
<dbReference type="InterPro" id="IPR050377">
    <property type="entry name" value="Radical_SAM_PqqE_MftC-like"/>
</dbReference>
<reference evidence="7 8" key="1">
    <citation type="submission" date="2024-02" db="EMBL/GenBank/DDBJ databases">
        <title>Rhodopirellula caenicola NBRC 110016.</title>
        <authorList>
            <person name="Ichikawa N."/>
            <person name="Katano-Makiyama Y."/>
            <person name="Hidaka K."/>
        </authorList>
    </citation>
    <scope>NUCLEOTIDE SEQUENCE [LARGE SCALE GENOMIC DNA]</scope>
    <source>
        <strain evidence="7 8">NBRC 110016</strain>
    </source>
</reference>
<dbReference type="RefSeq" id="WP_345684141.1">
    <property type="nucleotide sequence ID" value="NZ_BAABRO010000005.1"/>
</dbReference>
<evidence type="ECO:0000256" key="4">
    <source>
        <dbReference type="ARBA" id="ARBA00023004"/>
    </source>
</evidence>
<evidence type="ECO:0000256" key="1">
    <source>
        <dbReference type="ARBA" id="ARBA00001966"/>
    </source>
</evidence>
<evidence type="ECO:0000256" key="2">
    <source>
        <dbReference type="ARBA" id="ARBA00022691"/>
    </source>
</evidence>
<evidence type="ECO:0000313" key="7">
    <source>
        <dbReference type="EMBL" id="GAA5507265.1"/>
    </source>
</evidence>
<keyword evidence="3" id="KW-0479">Metal-binding</keyword>
<evidence type="ECO:0000313" key="8">
    <source>
        <dbReference type="Proteomes" id="UP001416858"/>
    </source>
</evidence>
<feature type="domain" description="Radical SAM core" evidence="6">
    <location>
        <begin position="1"/>
        <end position="212"/>
    </location>
</feature>
<dbReference type="SFLD" id="SFLDG01067">
    <property type="entry name" value="SPASM/twitch_domain_containing"/>
    <property type="match status" value="1"/>
</dbReference>
<keyword evidence="4" id="KW-0408">Iron</keyword>
<dbReference type="SUPFAM" id="SSF102114">
    <property type="entry name" value="Radical SAM enzymes"/>
    <property type="match status" value="1"/>
</dbReference>
<dbReference type="InterPro" id="IPR013785">
    <property type="entry name" value="Aldolase_TIM"/>
</dbReference>
<dbReference type="CDD" id="cd01335">
    <property type="entry name" value="Radical_SAM"/>
    <property type="match status" value="1"/>
</dbReference>
<comment type="cofactor">
    <cofactor evidence="1">
        <name>[4Fe-4S] cluster</name>
        <dbReference type="ChEBI" id="CHEBI:49883"/>
    </cofactor>
</comment>